<dbReference type="SUPFAM" id="SSF55874">
    <property type="entry name" value="ATPase domain of HSP90 chaperone/DNA topoisomerase II/histidine kinase"/>
    <property type="match status" value="1"/>
</dbReference>
<protein>
    <recommendedName>
        <fullName evidence="2">histidine kinase</fullName>
        <ecNumber evidence="2">2.7.13.3</ecNumber>
    </recommendedName>
</protein>
<dbReference type="PANTHER" id="PTHR43711">
    <property type="entry name" value="TWO-COMPONENT HISTIDINE KINASE"/>
    <property type="match status" value="1"/>
</dbReference>
<keyword evidence="7" id="KW-1185">Reference proteome</keyword>
<dbReference type="Gene3D" id="3.30.565.10">
    <property type="entry name" value="Histidine kinase-like ATPase, C-terminal domain"/>
    <property type="match status" value="1"/>
</dbReference>
<sequence>MDVKSIEDGSFVLERTEFLIGSVIDAVVSQVMLVVRERNLQLIRNIPKEIKSMAVYGDNIRIQQVLAECLLSMVRYAPMEGSVEFHLRPNLKQMADGFSAIRLEFRMACAGEGIPPEKVQDMFHSSRWTSPEGLGLSVCRKILKLMNGEVQYIREFERSYFLIVIELPVCLMMMMPS</sequence>
<reference evidence="7" key="1">
    <citation type="journal article" date="2014" name="Nat. Commun.">
        <title>The emerging biofuel crop Camelina sativa retains a highly undifferentiated hexaploid genome structure.</title>
        <authorList>
            <person name="Kagale S."/>
            <person name="Koh C."/>
            <person name="Nixon J."/>
            <person name="Bollina V."/>
            <person name="Clarke W.E."/>
            <person name="Tuteja R."/>
            <person name="Spillane C."/>
            <person name="Robinson S.J."/>
            <person name="Links M.G."/>
            <person name="Clarke C."/>
            <person name="Higgins E.E."/>
            <person name="Huebert T."/>
            <person name="Sharpe A.G."/>
            <person name="Parkin I.A."/>
        </authorList>
    </citation>
    <scope>NUCLEOTIDE SEQUENCE [LARGE SCALE GENOMIC DNA]</scope>
    <source>
        <strain evidence="7">cv. DH55</strain>
    </source>
</reference>
<evidence type="ECO:0000313" key="7">
    <source>
        <dbReference type="Proteomes" id="UP000694864"/>
    </source>
</evidence>
<dbReference type="SMART" id="SM00387">
    <property type="entry name" value="HATPase_c"/>
    <property type="match status" value="1"/>
</dbReference>
<dbReference type="InterPro" id="IPR005467">
    <property type="entry name" value="His_kinase_dom"/>
</dbReference>
<evidence type="ECO:0000256" key="4">
    <source>
        <dbReference type="ARBA" id="ARBA00022777"/>
    </source>
</evidence>
<evidence type="ECO:0000259" key="6">
    <source>
        <dbReference type="PROSITE" id="PS50109"/>
    </source>
</evidence>
<accession>A0ABM1QQU8</accession>
<dbReference type="InterPro" id="IPR050736">
    <property type="entry name" value="Sensor_HK_Regulatory"/>
</dbReference>
<organism evidence="7 8">
    <name type="scientific">Camelina sativa</name>
    <name type="common">False flax</name>
    <name type="synonym">Myagrum sativum</name>
    <dbReference type="NCBI Taxonomy" id="90675"/>
    <lineage>
        <taxon>Eukaryota</taxon>
        <taxon>Viridiplantae</taxon>
        <taxon>Streptophyta</taxon>
        <taxon>Embryophyta</taxon>
        <taxon>Tracheophyta</taxon>
        <taxon>Spermatophyta</taxon>
        <taxon>Magnoliopsida</taxon>
        <taxon>eudicotyledons</taxon>
        <taxon>Gunneridae</taxon>
        <taxon>Pentapetalae</taxon>
        <taxon>rosids</taxon>
        <taxon>malvids</taxon>
        <taxon>Brassicales</taxon>
        <taxon>Brassicaceae</taxon>
        <taxon>Camelineae</taxon>
        <taxon>Camelina</taxon>
    </lineage>
</organism>
<comment type="catalytic activity">
    <reaction evidence="1">
        <text>ATP + protein L-histidine = ADP + protein N-phospho-L-histidine.</text>
        <dbReference type="EC" id="2.7.13.3"/>
    </reaction>
</comment>
<keyword evidence="4" id="KW-0418">Kinase</keyword>
<dbReference type="PANTHER" id="PTHR43711:SF26">
    <property type="entry name" value="SENSOR HISTIDINE KINASE RCSC"/>
    <property type="match status" value="1"/>
</dbReference>
<proteinExistence type="predicted"/>
<dbReference type="EC" id="2.7.13.3" evidence="2"/>
<evidence type="ECO:0000256" key="3">
    <source>
        <dbReference type="ARBA" id="ARBA00022679"/>
    </source>
</evidence>
<gene>
    <name evidence="8" type="primary">LOC109125064</name>
</gene>
<name>A0ABM1QQU8_CAMSA</name>
<dbReference type="GeneID" id="109125064"/>
<keyword evidence="5" id="KW-0902">Two-component regulatory system</keyword>
<evidence type="ECO:0000256" key="1">
    <source>
        <dbReference type="ARBA" id="ARBA00000085"/>
    </source>
</evidence>
<evidence type="ECO:0000256" key="2">
    <source>
        <dbReference type="ARBA" id="ARBA00012438"/>
    </source>
</evidence>
<dbReference type="PROSITE" id="PS50109">
    <property type="entry name" value="HIS_KIN"/>
    <property type="match status" value="1"/>
</dbReference>
<reference evidence="8" key="2">
    <citation type="submission" date="2025-08" db="UniProtKB">
        <authorList>
            <consortium name="RefSeq"/>
        </authorList>
    </citation>
    <scope>IDENTIFICATION</scope>
    <source>
        <tissue evidence="8">Leaf</tissue>
    </source>
</reference>
<evidence type="ECO:0000256" key="5">
    <source>
        <dbReference type="ARBA" id="ARBA00023012"/>
    </source>
</evidence>
<dbReference type="InterPro" id="IPR036890">
    <property type="entry name" value="HATPase_C_sf"/>
</dbReference>
<dbReference type="RefSeq" id="XP_019089136.1">
    <property type="nucleotide sequence ID" value="XM_019233591.1"/>
</dbReference>
<evidence type="ECO:0000313" key="8">
    <source>
        <dbReference type="RefSeq" id="XP_019089136.1"/>
    </source>
</evidence>
<dbReference type="InterPro" id="IPR003594">
    <property type="entry name" value="HATPase_dom"/>
</dbReference>
<dbReference type="Proteomes" id="UP000694864">
    <property type="component" value="Chromosome 12"/>
</dbReference>
<dbReference type="Pfam" id="PF02518">
    <property type="entry name" value="HATPase_c"/>
    <property type="match status" value="1"/>
</dbReference>
<keyword evidence="3" id="KW-0808">Transferase</keyword>
<feature type="domain" description="Histidine kinase" evidence="6">
    <location>
        <begin position="1"/>
        <end position="171"/>
    </location>
</feature>